<keyword evidence="3" id="KW-1185">Reference proteome</keyword>
<sequence>MGPDSNLSNNSRNSTCKDVEFLQKEIQHLNDKLKDKEEIIRLMRNQQ</sequence>
<dbReference type="Proteomes" id="UP001060919">
    <property type="component" value="Chromosome"/>
</dbReference>
<gene>
    <name evidence="2" type="ORF">AsAng_0016920</name>
</gene>
<organism evidence="2 3">
    <name type="scientific">Aureispira anguillae</name>
    <dbReference type="NCBI Taxonomy" id="2864201"/>
    <lineage>
        <taxon>Bacteria</taxon>
        <taxon>Pseudomonadati</taxon>
        <taxon>Bacteroidota</taxon>
        <taxon>Saprospiria</taxon>
        <taxon>Saprospirales</taxon>
        <taxon>Saprospiraceae</taxon>
        <taxon>Aureispira</taxon>
    </lineage>
</organism>
<evidence type="ECO:0000313" key="2">
    <source>
        <dbReference type="EMBL" id="BDS10982.1"/>
    </source>
</evidence>
<accession>A0A915YDA0</accession>
<proteinExistence type="predicted"/>
<dbReference type="RefSeq" id="WP_264792199.1">
    <property type="nucleotide sequence ID" value="NZ_AP026867.1"/>
</dbReference>
<feature type="coiled-coil region" evidence="1">
    <location>
        <begin position="12"/>
        <end position="46"/>
    </location>
</feature>
<dbReference type="KEGG" id="aup:AsAng_0016920"/>
<dbReference type="AlphaFoldDB" id="A0A915YDA0"/>
<dbReference type="EMBL" id="AP026867">
    <property type="protein sequence ID" value="BDS10982.1"/>
    <property type="molecule type" value="Genomic_DNA"/>
</dbReference>
<evidence type="ECO:0000256" key="1">
    <source>
        <dbReference type="SAM" id="Coils"/>
    </source>
</evidence>
<name>A0A915YDA0_9BACT</name>
<evidence type="ECO:0000313" key="3">
    <source>
        <dbReference type="Proteomes" id="UP001060919"/>
    </source>
</evidence>
<keyword evidence="1" id="KW-0175">Coiled coil</keyword>
<reference evidence="2" key="1">
    <citation type="submission" date="2022-09" db="EMBL/GenBank/DDBJ databases">
        <title>Aureispira anguillicida sp. nov., isolated from Leptocephalus of Japanese eel Anguilla japonica.</title>
        <authorList>
            <person name="Yuasa K."/>
            <person name="Mekata T."/>
            <person name="Ikunari K."/>
        </authorList>
    </citation>
    <scope>NUCLEOTIDE SEQUENCE</scope>
    <source>
        <strain evidence="2">EL160426</strain>
    </source>
</reference>
<protein>
    <submittedName>
        <fullName evidence="2">Uncharacterized protein</fullName>
    </submittedName>
</protein>